<dbReference type="GO" id="GO:0007165">
    <property type="term" value="P:signal transduction"/>
    <property type="evidence" value="ECO:0007669"/>
    <property type="project" value="InterPro"/>
</dbReference>
<feature type="binding site" evidence="5">
    <location>
        <position position="788"/>
    </location>
    <ligand>
        <name>Zn(2+)</name>
        <dbReference type="ChEBI" id="CHEBI:29105"/>
        <label>1</label>
    </ligand>
</feature>
<feature type="region of interest" description="Disordered" evidence="6">
    <location>
        <begin position="404"/>
        <end position="462"/>
    </location>
</feature>
<evidence type="ECO:0000259" key="8">
    <source>
        <dbReference type="PROSITE" id="PS50839"/>
    </source>
</evidence>
<keyword evidence="1 5" id="KW-0479">Metal-binding</keyword>
<keyword evidence="2" id="KW-0378">Hydrolase</keyword>
<name>A0A835YBA9_9CHLO</name>
<protein>
    <recommendedName>
        <fullName evidence="12">Phosphodiesterase</fullName>
    </recommendedName>
</protein>
<evidence type="ECO:0000256" key="2">
    <source>
        <dbReference type="ARBA" id="ARBA00022801"/>
    </source>
</evidence>
<organism evidence="10 11">
    <name type="scientific">Edaphochlamys debaryana</name>
    <dbReference type="NCBI Taxonomy" id="47281"/>
    <lineage>
        <taxon>Eukaryota</taxon>
        <taxon>Viridiplantae</taxon>
        <taxon>Chlorophyta</taxon>
        <taxon>core chlorophytes</taxon>
        <taxon>Chlorophyceae</taxon>
        <taxon>CS clade</taxon>
        <taxon>Chlamydomonadales</taxon>
        <taxon>Chlamydomonadales incertae sedis</taxon>
        <taxon>Edaphochlamys</taxon>
    </lineage>
</organism>
<feature type="domain" description="CHASE" evidence="8">
    <location>
        <begin position="66"/>
        <end position="188"/>
    </location>
</feature>
<feature type="region of interest" description="Disordered" evidence="6">
    <location>
        <begin position="529"/>
        <end position="561"/>
    </location>
</feature>
<feature type="domain" description="PDEase" evidence="9">
    <location>
        <begin position="666"/>
        <end position="1059"/>
    </location>
</feature>
<feature type="region of interest" description="Disordered" evidence="6">
    <location>
        <begin position="487"/>
        <end position="515"/>
    </location>
</feature>
<feature type="binding site" evidence="4">
    <location>
        <begin position="747"/>
        <end position="751"/>
    </location>
    <ligand>
        <name>AMP</name>
        <dbReference type="ChEBI" id="CHEBI:456215"/>
    </ligand>
</feature>
<feature type="compositionally biased region" description="Low complexity" evidence="6">
    <location>
        <begin position="550"/>
        <end position="561"/>
    </location>
</feature>
<gene>
    <name evidence="10" type="ORF">HYH03_004414</name>
</gene>
<evidence type="ECO:0000256" key="4">
    <source>
        <dbReference type="PIRSR" id="PIRSR623088-2"/>
    </source>
</evidence>
<dbReference type="InterPro" id="IPR006189">
    <property type="entry name" value="CHASE_dom"/>
</dbReference>
<keyword evidence="11" id="KW-1185">Reference proteome</keyword>
<evidence type="ECO:0000256" key="1">
    <source>
        <dbReference type="ARBA" id="ARBA00022723"/>
    </source>
</evidence>
<feature type="compositionally biased region" description="Polar residues" evidence="6">
    <location>
        <begin position="933"/>
        <end position="945"/>
    </location>
</feature>
<evidence type="ECO:0000256" key="7">
    <source>
        <dbReference type="SAM" id="Phobius"/>
    </source>
</evidence>
<comment type="caution">
    <text evidence="10">The sequence shown here is derived from an EMBL/GenBank/DDBJ whole genome shotgun (WGS) entry which is preliminary data.</text>
</comment>
<feature type="compositionally biased region" description="Low complexity" evidence="6">
    <location>
        <begin position="631"/>
        <end position="642"/>
    </location>
</feature>
<accession>A0A835YBA9</accession>
<feature type="region of interest" description="Disordered" evidence="6">
    <location>
        <begin position="929"/>
        <end position="949"/>
    </location>
</feature>
<dbReference type="Gene3D" id="1.10.1300.10">
    <property type="entry name" value="3'5'-cyclic nucleotide phosphodiesterase, catalytic domain"/>
    <property type="match status" value="1"/>
</dbReference>
<evidence type="ECO:0000259" key="9">
    <source>
        <dbReference type="PROSITE" id="PS51845"/>
    </source>
</evidence>
<dbReference type="AlphaFoldDB" id="A0A835YBA9"/>
<feature type="active site" description="Proton donor" evidence="3">
    <location>
        <position position="747"/>
    </location>
</feature>
<keyword evidence="7" id="KW-0812">Transmembrane</keyword>
<feature type="region of interest" description="Disordered" evidence="6">
    <location>
        <begin position="575"/>
        <end position="645"/>
    </location>
</feature>
<dbReference type="PRINTS" id="PR00387">
    <property type="entry name" value="PDIESTERASE1"/>
</dbReference>
<evidence type="ECO:0000256" key="6">
    <source>
        <dbReference type="SAM" id="MobiDB-lite"/>
    </source>
</evidence>
<dbReference type="OrthoDB" id="568146at2759"/>
<dbReference type="InterPro" id="IPR002073">
    <property type="entry name" value="PDEase_catalytic_dom"/>
</dbReference>
<dbReference type="InterPro" id="IPR003607">
    <property type="entry name" value="HD/PDEase_dom"/>
</dbReference>
<evidence type="ECO:0000256" key="3">
    <source>
        <dbReference type="PIRSR" id="PIRSR623088-1"/>
    </source>
</evidence>
<evidence type="ECO:0008006" key="12">
    <source>
        <dbReference type="Google" id="ProtNLM"/>
    </source>
</evidence>
<feature type="compositionally biased region" description="Low complexity" evidence="6">
    <location>
        <begin position="575"/>
        <end position="589"/>
    </location>
</feature>
<feature type="binding site" evidence="4">
    <location>
        <position position="1016"/>
    </location>
    <ligand>
        <name>AMP</name>
        <dbReference type="ChEBI" id="CHEBI:456215"/>
    </ligand>
</feature>
<dbReference type="PANTHER" id="PTHR11347">
    <property type="entry name" value="CYCLIC NUCLEOTIDE PHOSPHODIESTERASE"/>
    <property type="match status" value="1"/>
</dbReference>
<feature type="binding site" evidence="5">
    <location>
        <position position="789"/>
    </location>
    <ligand>
        <name>Zn(2+)</name>
        <dbReference type="ChEBI" id="CHEBI:29105"/>
        <label>2</label>
    </ligand>
</feature>
<dbReference type="GO" id="GO:0046872">
    <property type="term" value="F:metal ion binding"/>
    <property type="evidence" value="ECO:0007669"/>
    <property type="project" value="UniProtKB-KW"/>
</dbReference>
<reference evidence="10" key="1">
    <citation type="journal article" date="2020" name="bioRxiv">
        <title>Comparative genomics of Chlamydomonas.</title>
        <authorList>
            <person name="Craig R.J."/>
            <person name="Hasan A.R."/>
            <person name="Ness R.W."/>
            <person name="Keightley P.D."/>
        </authorList>
    </citation>
    <scope>NUCLEOTIDE SEQUENCE</scope>
    <source>
        <strain evidence="10">CCAP 11/70</strain>
    </source>
</reference>
<feature type="binding site" evidence="4">
    <location>
        <position position="789"/>
    </location>
    <ligand>
        <name>AMP</name>
        <dbReference type="ChEBI" id="CHEBI:456215"/>
    </ligand>
</feature>
<feature type="compositionally biased region" description="Gly residues" evidence="6">
    <location>
        <begin position="444"/>
        <end position="456"/>
    </location>
</feature>
<dbReference type="PROSITE" id="PS51845">
    <property type="entry name" value="PDEASE_I_2"/>
    <property type="match status" value="1"/>
</dbReference>
<dbReference type="SMART" id="SM00471">
    <property type="entry name" value="HDc"/>
    <property type="match status" value="1"/>
</dbReference>
<sequence>MRSLAQDAALRFRTQVAASFAPVRALAALVSRAPQYNTTSALFSVLAPALVEMSPPGSLTQIQLAPSGVVQLIEPLEGNEHRLGLDLFASSNSVVAASARRSAAQPRLSVSGPLPLVAGDSSADTTFGPNAGLIVVRMAVRVNASGPEETFGRPSLPHPACGSACAYNATTGTAFWGFATAVIRLAALDATSEAHGMASPLGELAARGYAFALTAPPPNGGEGPWLLVASSGAGPGGDLEDAVEATVDLVDLKWRLLVAPQGASAAWYGGAVAAVVVASAAAAVLLFALLMSRYQKTALLRMLLPRELLAEISPQQAKELGSRVVGSDDTPADVLLELLAALLAGEPPDVRDIVLIRAVLQQGRDVYRPLNLEGRLHDANLEADVADALMRQLGANSATAQWPAASPTAGLAGTPVTGAGAPSGSRALGPNRSTRGPALLQGNGTAGTGTGNGSGSFGLQLQTHGRPRMDMFEKPMHEALGFLLSNAADPGVGPSPAPTAAAGPRGQSSAQPPESTGQLITAADFTAFFTDPGLTDDSQQTQPAGGKGAAAGHSSTSTATATGPLTAATAAGAANPAPAVPVPSSHARSGGLLLRLGPNSAGMGPMLLNPPASRRRSGDIPDVGTADATSGAAEGGEANPAGLSRRGSYIRTAGDASVKAGGGGGTGPPPKALLDKVESLLAHATTPGCWQFDSFALAAASGGHALSTLGFYLLSTEGLIDKFGLQPNRVARLLRALEAGYPDNPYHCATHAADVLRALHTLLRSTQLTEHYLDPLGLLAAYLAAIVHDLGHPGLTGDFLVATSAPLALRYNDRSPLEAHHASAAFSLMAERPDLDALAPLGREQRAALRKLVIDLVLGTDMKQHFAMLAQFKAVRGNNRSGSSEVLRGEGRQLQKPVYDSMRGDRGDRHRSCANAPGATTIANANAIGHSSGHANTASGPQSAPTPLDDADRLLSLQLALKVADIGHLGSELGVHKRWLAALEEEFFLQGDREKALGLPISPLFDRTKAGVSKSQVGFMDFVALPLVRALADAFPGAGGMQVCFEANYQHWKEQADLTATPPRRAAA</sequence>
<evidence type="ECO:0000256" key="5">
    <source>
        <dbReference type="PIRSR" id="PIRSR623088-3"/>
    </source>
</evidence>
<keyword evidence="7" id="KW-0472">Membrane</keyword>
<feature type="compositionally biased region" description="Low complexity" evidence="6">
    <location>
        <begin position="490"/>
        <end position="506"/>
    </location>
</feature>
<dbReference type="Proteomes" id="UP000612055">
    <property type="component" value="Unassembled WGS sequence"/>
</dbReference>
<dbReference type="GO" id="GO:0004114">
    <property type="term" value="F:3',5'-cyclic-nucleotide phosphodiesterase activity"/>
    <property type="evidence" value="ECO:0007669"/>
    <property type="project" value="InterPro"/>
</dbReference>
<dbReference type="InterPro" id="IPR023088">
    <property type="entry name" value="PDEase"/>
</dbReference>
<feature type="binding site" evidence="5">
    <location>
        <position position="751"/>
    </location>
    <ligand>
        <name>Zn(2+)</name>
        <dbReference type="ChEBI" id="CHEBI:29105"/>
        <label>1</label>
    </ligand>
</feature>
<proteinExistence type="predicted"/>
<dbReference type="SMART" id="SM01079">
    <property type="entry name" value="CHASE"/>
    <property type="match status" value="1"/>
</dbReference>
<dbReference type="InterPro" id="IPR036971">
    <property type="entry name" value="PDEase_catalytic_dom_sf"/>
</dbReference>
<evidence type="ECO:0000313" key="11">
    <source>
        <dbReference type="Proteomes" id="UP000612055"/>
    </source>
</evidence>
<feature type="binding site" evidence="5">
    <location>
        <position position="965"/>
    </location>
    <ligand>
        <name>Zn(2+)</name>
        <dbReference type="ChEBI" id="CHEBI:29105"/>
        <label>1</label>
    </ligand>
</feature>
<dbReference type="Pfam" id="PF00233">
    <property type="entry name" value="PDEase_I"/>
    <property type="match status" value="1"/>
</dbReference>
<evidence type="ECO:0000313" key="10">
    <source>
        <dbReference type="EMBL" id="KAG2497676.1"/>
    </source>
</evidence>
<keyword evidence="7" id="KW-1133">Transmembrane helix</keyword>
<feature type="transmembrane region" description="Helical" evidence="7">
    <location>
        <begin position="265"/>
        <end position="291"/>
    </location>
</feature>
<feature type="binding site" evidence="5">
    <location>
        <position position="789"/>
    </location>
    <ligand>
        <name>Zn(2+)</name>
        <dbReference type="ChEBI" id="CHEBI:29105"/>
        <label>1</label>
    </ligand>
</feature>
<dbReference type="EMBL" id="JAEHOE010000013">
    <property type="protein sequence ID" value="KAG2497676.1"/>
    <property type="molecule type" value="Genomic_DNA"/>
</dbReference>
<dbReference type="PROSITE" id="PS50839">
    <property type="entry name" value="CHASE"/>
    <property type="match status" value="1"/>
</dbReference>
<feature type="binding site" evidence="4">
    <location>
        <position position="965"/>
    </location>
    <ligand>
        <name>AMP</name>
        <dbReference type="ChEBI" id="CHEBI:456215"/>
    </ligand>
</feature>
<dbReference type="SUPFAM" id="SSF109604">
    <property type="entry name" value="HD-domain/PDEase-like"/>
    <property type="match status" value="1"/>
</dbReference>